<dbReference type="EMBL" id="CP036278">
    <property type="protein sequence ID" value="QDU53887.1"/>
    <property type="molecule type" value="Genomic_DNA"/>
</dbReference>
<keyword evidence="4" id="KW-1185">Reference proteome</keyword>
<dbReference type="KEGG" id="amuc:Pan181_00650"/>
<sequence length="248" mass="27840">MFNKAIENYEDTYGHLPPAVATLGTSGDTQSWRLVIMPFIESNSIPSIYNRNEPWNGPTNRTLPSIEWYECPSHRETSDTSYLAVVAPECVWTDPPRKLEEITDDHSQTILLIDVGHSDIDWKEPRDLTFDEAVELLTAPVDPDEFTGHVEQASFLHQEHYFRHVAMLDGSVLRLRAPLDRETAIALLTANGGETIDPAALESLGQPELRYDRLYGLLLLIAIAVLPVVPAVRKRVLPRVISEETSDA</sequence>
<dbReference type="OrthoDB" id="285651at2"/>
<dbReference type="AlphaFoldDB" id="A0A518AGP6"/>
<protein>
    <recommendedName>
        <fullName evidence="2">DUF1559 domain-containing protein</fullName>
    </recommendedName>
</protein>
<evidence type="ECO:0000313" key="3">
    <source>
        <dbReference type="EMBL" id="QDU53887.1"/>
    </source>
</evidence>
<gene>
    <name evidence="3" type="ORF">Pan181_00650</name>
</gene>
<name>A0A518AGP6_9BACT</name>
<keyword evidence="1" id="KW-1133">Transmembrane helix</keyword>
<evidence type="ECO:0000259" key="2">
    <source>
        <dbReference type="Pfam" id="PF07596"/>
    </source>
</evidence>
<proteinExistence type="predicted"/>
<organism evidence="3 4">
    <name type="scientific">Aeoliella mucimassa</name>
    <dbReference type="NCBI Taxonomy" id="2527972"/>
    <lineage>
        <taxon>Bacteria</taxon>
        <taxon>Pseudomonadati</taxon>
        <taxon>Planctomycetota</taxon>
        <taxon>Planctomycetia</taxon>
        <taxon>Pirellulales</taxon>
        <taxon>Lacipirellulaceae</taxon>
        <taxon>Aeoliella</taxon>
    </lineage>
</organism>
<evidence type="ECO:0000313" key="4">
    <source>
        <dbReference type="Proteomes" id="UP000315750"/>
    </source>
</evidence>
<feature type="transmembrane region" description="Helical" evidence="1">
    <location>
        <begin position="214"/>
        <end position="232"/>
    </location>
</feature>
<evidence type="ECO:0000256" key="1">
    <source>
        <dbReference type="SAM" id="Phobius"/>
    </source>
</evidence>
<reference evidence="3 4" key="1">
    <citation type="submission" date="2019-02" db="EMBL/GenBank/DDBJ databases">
        <title>Deep-cultivation of Planctomycetes and their phenomic and genomic characterization uncovers novel biology.</title>
        <authorList>
            <person name="Wiegand S."/>
            <person name="Jogler M."/>
            <person name="Boedeker C."/>
            <person name="Pinto D."/>
            <person name="Vollmers J."/>
            <person name="Rivas-Marin E."/>
            <person name="Kohn T."/>
            <person name="Peeters S.H."/>
            <person name="Heuer A."/>
            <person name="Rast P."/>
            <person name="Oberbeckmann S."/>
            <person name="Bunk B."/>
            <person name="Jeske O."/>
            <person name="Meyerdierks A."/>
            <person name="Storesund J.E."/>
            <person name="Kallscheuer N."/>
            <person name="Luecker S."/>
            <person name="Lage O.M."/>
            <person name="Pohl T."/>
            <person name="Merkel B.J."/>
            <person name="Hornburger P."/>
            <person name="Mueller R.-W."/>
            <person name="Bruemmer F."/>
            <person name="Labrenz M."/>
            <person name="Spormann A.M."/>
            <person name="Op den Camp H."/>
            <person name="Overmann J."/>
            <person name="Amann R."/>
            <person name="Jetten M.S.M."/>
            <person name="Mascher T."/>
            <person name="Medema M.H."/>
            <person name="Devos D.P."/>
            <person name="Kaster A.-K."/>
            <person name="Ovreas L."/>
            <person name="Rohde M."/>
            <person name="Galperin M.Y."/>
            <person name="Jogler C."/>
        </authorList>
    </citation>
    <scope>NUCLEOTIDE SEQUENCE [LARGE SCALE GENOMIC DNA]</scope>
    <source>
        <strain evidence="3 4">Pan181</strain>
    </source>
</reference>
<accession>A0A518AGP6</accession>
<dbReference type="InterPro" id="IPR011453">
    <property type="entry name" value="DUF1559"/>
</dbReference>
<dbReference type="Proteomes" id="UP000315750">
    <property type="component" value="Chromosome"/>
</dbReference>
<dbReference type="RefSeq" id="WP_145244932.1">
    <property type="nucleotide sequence ID" value="NZ_CP036278.1"/>
</dbReference>
<dbReference type="Pfam" id="PF07596">
    <property type="entry name" value="SBP_bac_10"/>
    <property type="match status" value="1"/>
</dbReference>
<feature type="domain" description="DUF1559" evidence="2">
    <location>
        <begin position="5"/>
        <end position="80"/>
    </location>
</feature>
<dbReference type="PANTHER" id="PTHR30093">
    <property type="entry name" value="GENERAL SECRETION PATHWAY PROTEIN G"/>
    <property type="match status" value="1"/>
</dbReference>
<keyword evidence="1" id="KW-0472">Membrane</keyword>
<keyword evidence="1" id="KW-0812">Transmembrane</keyword>